<evidence type="ECO:0000313" key="7">
    <source>
        <dbReference type="RefSeq" id="XP_065649439.1"/>
    </source>
</evidence>
<evidence type="ECO:0000256" key="4">
    <source>
        <dbReference type="PROSITE-ProRule" id="PRU00339"/>
    </source>
</evidence>
<reference evidence="7" key="1">
    <citation type="submission" date="2025-08" db="UniProtKB">
        <authorList>
            <consortium name="RefSeq"/>
        </authorList>
    </citation>
    <scope>IDENTIFICATION</scope>
</reference>
<accession>A0ABM4BK57</accession>
<proteinExistence type="predicted"/>
<dbReference type="PROSITE" id="PS50005">
    <property type="entry name" value="TPR"/>
    <property type="match status" value="1"/>
</dbReference>
<feature type="compositionally biased region" description="Basic and acidic residues" evidence="5">
    <location>
        <begin position="1"/>
        <end position="13"/>
    </location>
</feature>
<keyword evidence="3" id="KW-0677">Repeat</keyword>
<feature type="repeat" description="TPR" evidence="4">
    <location>
        <begin position="105"/>
        <end position="138"/>
    </location>
</feature>
<evidence type="ECO:0000313" key="6">
    <source>
        <dbReference type="Proteomes" id="UP001652625"/>
    </source>
</evidence>
<gene>
    <name evidence="7" type="primary">LOC105845319</name>
</gene>
<dbReference type="InterPro" id="IPR019734">
    <property type="entry name" value="TPR_rpt"/>
</dbReference>
<dbReference type="Pfam" id="PF13424">
    <property type="entry name" value="TPR_12"/>
    <property type="match status" value="1"/>
</dbReference>
<comment type="subcellular location">
    <subcellularLocation>
        <location evidence="1">Cytoplasm</location>
    </subcellularLocation>
</comment>
<dbReference type="SMART" id="SM00028">
    <property type="entry name" value="TPR"/>
    <property type="match status" value="4"/>
</dbReference>
<dbReference type="InterPro" id="IPR011990">
    <property type="entry name" value="TPR-like_helical_dom_sf"/>
</dbReference>
<dbReference type="RefSeq" id="XP_065649439.1">
    <property type="nucleotide sequence ID" value="XM_065793367.1"/>
</dbReference>
<evidence type="ECO:0000256" key="1">
    <source>
        <dbReference type="ARBA" id="ARBA00004496"/>
    </source>
</evidence>
<dbReference type="GeneID" id="105845319"/>
<sequence length="251" mass="28721">MENSSQKKIEPIKRNQPKADLYETPNFGDEVVNKKIAELQQGLKDSLKDSRNKFSQCLAYNNLGTAYFRLFKYDAAEICFDLHLQIAKESTHLITFGNKSKYEAKTAIINLGCTYHMKREYELALQTFREAIDLADELNDKASKARILSNMSNIYEDCCDFESAIECQNQRMDLVTELCDINGQIKSAATLGCLYCLAGQIRKSLENYDKVITNLRMKIVQKKLGSIFDSNADENIQEDPAFYDKEVIQNK</sequence>
<dbReference type="InterPro" id="IPR052386">
    <property type="entry name" value="GPSM"/>
</dbReference>
<organism evidence="6 7">
    <name type="scientific">Hydra vulgaris</name>
    <name type="common">Hydra</name>
    <name type="synonym">Hydra attenuata</name>
    <dbReference type="NCBI Taxonomy" id="6087"/>
    <lineage>
        <taxon>Eukaryota</taxon>
        <taxon>Metazoa</taxon>
        <taxon>Cnidaria</taxon>
        <taxon>Hydrozoa</taxon>
        <taxon>Hydroidolina</taxon>
        <taxon>Anthoathecata</taxon>
        <taxon>Aplanulata</taxon>
        <taxon>Hydridae</taxon>
        <taxon>Hydra</taxon>
    </lineage>
</organism>
<evidence type="ECO:0000256" key="5">
    <source>
        <dbReference type="SAM" id="MobiDB-lite"/>
    </source>
</evidence>
<dbReference type="Gene3D" id="1.25.40.10">
    <property type="entry name" value="Tetratricopeptide repeat domain"/>
    <property type="match status" value="1"/>
</dbReference>
<evidence type="ECO:0000256" key="2">
    <source>
        <dbReference type="ARBA" id="ARBA00022490"/>
    </source>
</evidence>
<dbReference type="PANTHER" id="PTHR45954:SF1">
    <property type="entry name" value="LD33695P"/>
    <property type="match status" value="1"/>
</dbReference>
<dbReference type="SUPFAM" id="SSF48452">
    <property type="entry name" value="TPR-like"/>
    <property type="match status" value="1"/>
</dbReference>
<keyword evidence="4" id="KW-0802">TPR repeat</keyword>
<name>A0ABM4BK57_HYDVU</name>
<keyword evidence="6" id="KW-1185">Reference proteome</keyword>
<dbReference type="PANTHER" id="PTHR45954">
    <property type="entry name" value="LD33695P"/>
    <property type="match status" value="1"/>
</dbReference>
<dbReference type="Proteomes" id="UP001652625">
    <property type="component" value="Chromosome 03"/>
</dbReference>
<keyword evidence="2" id="KW-0963">Cytoplasm</keyword>
<protein>
    <submittedName>
        <fullName evidence="7">G-protein-signaling modulator 2 isoform X2</fullName>
    </submittedName>
</protein>
<evidence type="ECO:0000256" key="3">
    <source>
        <dbReference type="ARBA" id="ARBA00022737"/>
    </source>
</evidence>
<feature type="region of interest" description="Disordered" evidence="5">
    <location>
        <begin position="1"/>
        <end position="25"/>
    </location>
</feature>